<sequence>MQDWPLLLVTACTAAQKNLDRLENWAERNLIKGTSLKFIKGKHKILLVGRNNPMDQYKLEANLLENRFLEKDQEVLEGNGLTMSQQCGCVTMQAYSLLGCIQERVASRLREVILPL</sequence>
<gene>
    <name evidence="1" type="ORF">AV530_017109</name>
</gene>
<keyword evidence="2" id="KW-1185">Reference proteome</keyword>
<protein>
    <submittedName>
        <fullName evidence="1">Uncharacterized protein</fullName>
    </submittedName>
</protein>
<name>A0A1V4JWX5_PATFA</name>
<dbReference type="OrthoDB" id="9185178at2759"/>
<dbReference type="EMBL" id="LSYS01006059">
    <property type="protein sequence ID" value="OPJ76157.1"/>
    <property type="molecule type" value="Genomic_DNA"/>
</dbReference>
<dbReference type="Proteomes" id="UP000190648">
    <property type="component" value="Unassembled WGS sequence"/>
</dbReference>
<organism evidence="1 2">
    <name type="scientific">Patagioenas fasciata monilis</name>
    <dbReference type="NCBI Taxonomy" id="372326"/>
    <lineage>
        <taxon>Eukaryota</taxon>
        <taxon>Metazoa</taxon>
        <taxon>Chordata</taxon>
        <taxon>Craniata</taxon>
        <taxon>Vertebrata</taxon>
        <taxon>Euteleostomi</taxon>
        <taxon>Archelosauria</taxon>
        <taxon>Archosauria</taxon>
        <taxon>Dinosauria</taxon>
        <taxon>Saurischia</taxon>
        <taxon>Theropoda</taxon>
        <taxon>Coelurosauria</taxon>
        <taxon>Aves</taxon>
        <taxon>Neognathae</taxon>
        <taxon>Neoaves</taxon>
        <taxon>Columbimorphae</taxon>
        <taxon>Columbiformes</taxon>
        <taxon>Columbidae</taxon>
        <taxon>Patagioenas</taxon>
    </lineage>
</organism>
<evidence type="ECO:0000313" key="1">
    <source>
        <dbReference type="EMBL" id="OPJ76157.1"/>
    </source>
</evidence>
<dbReference type="STRING" id="372326.A0A1V4JWX5"/>
<reference evidence="1 2" key="1">
    <citation type="submission" date="2016-02" db="EMBL/GenBank/DDBJ databases">
        <title>Band-tailed pigeon sequencing and assembly.</title>
        <authorList>
            <person name="Soares A.E."/>
            <person name="Novak B.J."/>
            <person name="Rice E.S."/>
            <person name="O'Connell B."/>
            <person name="Chang D."/>
            <person name="Weber S."/>
            <person name="Shapiro B."/>
        </authorList>
    </citation>
    <scope>NUCLEOTIDE SEQUENCE [LARGE SCALE GENOMIC DNA]</scope>
    <source>
        <strain evidence="1">BTP2013</strain>
        <tissue evidence="1">Blood</tissue>
    </source>
</reference>
<evidence type="ECO:0000313" key="2">
    <source>
        <dbReference type="Proteomes" id="UP000190648"/>
    </source>
</evidence>
<proteinExistence type="predicted"/>
<accession>A0A1V4JWX5</accession>
<comment type="caution">
    <text evidence="1">The sequence shown here is derived from an EMBL/GenBank/DDBJ whole genome shotgun (WGS) entry which is preliminary data.</text>
</comment>
<dbReference type="AlphaFoldDB" id="A0A1V4JWX5"/>